<protein>
    <recommendedName>
        <fullName evidence="2 7">DNA repair protein RecO</fullName>
    </recommendedName>
    <alternativeName>
        <fullName evidence="6 7">Recombination protein O</fullName>
    </alternativeName>
</protein>
<comment type="similarity">
    <text evidence="1 7">Belongs to the RecO family.</text>
</comment>
<dbReference type="AlphaFoldDB" id="A0A081CA61"/>
<organism evidence="9">
    <name type="scientific">Vecturithrix granuli</name>
    <dbReference type="NCBI Taxonomy" id="1499967"/>
    <lineage>
        <taxon>Bacteria</taxon>
        <taxon>Candidatus Moduliflexota</taxon>
        <taxon>Candidatus Vecturitrichia</taxon>
        <taxon>Candidatus Vecturitrichales</taxon>
        <taxon>Candidatus Vecturitrichaceae</taxon>
        <taxon>Candidatus Vecturithrix</taxon>
    </lineage>
</organism>
<evidence type="ECO:0000256" key="5">
    <source>
        <dbReference type="ARBA" id="ARBA00023204"/>
    </source>
</evidence>
<gene>
    <name evidence="7" type="primary">recO</name>
    <name evidence="9" type="ORF">U27_01367</name>
</gene>
<dbReference type="InterPro" id="IPR042242">
    <property type="entry name" value="RecO_C"/>
</dbReference>
<dbReference type="InterPro" id="IPR012340">
    <property type="entry name" value="NA-bd_OB-fold"/>
</dbReference>
<name>A0A081CA61_VECG1</name>
<dbReference type="GO" id="GO:0006310">
    <property type="term" value="P:DNA recombination"/>
    <property type="evidence" value="ECO:0007669"/>
    <property type="project" value="UniProtKB-UniRule"/>
</dbReference>
<reference evidence="9" key="1">
    <citation type="journal article" date="2015" name="PeerJ">
        <title>First genomic representation of candidate bacterial phylum KSB3 points to enhanced environmental sensing as a trigger of wastewater bulking.</title>
        <authorList>
            <person name="Sekiguchi Y."/>
            <person name="Ohashi A."/>
            <person name="Parks D.H."/>
            <person name="Yamauchi T."/>
            <person name="Tyson G.W."/>
            <person name="Hugenholtz P."/>
        </authorList>
    </citation>
    <scope>NUCLEOTIDE SEQUENCE [LARGE SCALE GENOMIC DNA]</scope>
</reference>
<dbReference type="InterPro" id="IPR003717">
    <property type="entry name" value="RecO"/>
</dbReference>
<evidence type="ECO:0000256" key="7">
    <source>
        <dbReference type="HAMAP-Rule" id="MF_00201"/>
    </source>
</evidence>
<dbReference type="STRING" id="1499967.U27_01367"/>
<keyword evidence="5 7" id="KW-0234">DNA repair</keyword>
<dbReference type="Proteomes" id="UP000030661">
    <property type="component" value="Unassembled WGS sequence"/>
</dbReference>
<accession>A0A081CA61</accession>
<evidence type="ECO:0000313" key="9">
    <source>
        <dbReference type="EMBL" id="GAK61466.1"/>
    </source>
</evidence>
<proteinExistence type="inferred from homology"/>
<dbReference type="eggNOG" id="COG1381">
    <property type="taxonomic scope" value="Bacteria"/>
</dbReference>
<dbReference type="EMBL" id="DF820479">
    <property type="protein sequence ID" value="GAK61466.1"/>
    <property type="molecule type" value="Genomic_DNA"/>
</dbReference>
<dbReference type="SUPFAM" id="SSF57863">
    <property type="entry name" value="ArfGap/RecO-like zinc finger"/>
    <property type="match status" value="1"/>
</dbReference>
<evidence type="ECO:0000256" key="2">
    <source>
        <dbReference type="ARBA" id="ARBA00021310"/>
    </source>
</evidence>
<evidence type="ECO:0000256" key="4">
    <source>
        <dbReference type="ARBA" id="ARBA00023172"/>
    </source>
</evidence>
<evidence type="ECO:0000256" key="3">
    <source>
        <dbReference type="ARBA" id="ARBA00022763"/>
    </source>
</evidence>
<keyword evidence="3 7" id="KW-0227">DNA damage</keyword>
<dbReference type="Pfam" id="PF11967">
    <property type="entry name" value="RecO_N"/>
    <property type="match status" value="1"/>
</dbReference>
<dbReference type="HAMAP" id="MF_00201">
    <property type="entry name" value="RecO"/>
    <property type="match status" value="1"/>
</dbReference>
<dbReference type="Gene3D" id="1.20.1440.120">
    <property type="entry name" value="Recombination protein O, C-terminal domain"/>
    <property type="match status" value="1"/>
</dbReference>
<dbReference type="NCBIfam" id="TIGR00613">
    <property type="entry name" value="reco"/>
    <property type="match status" value="1"/>
</dbReference>
<keyword evidence="4 7" id="KW-0233">DNA recombination</keyword>
<evidence type="ECO:0000259" key="8">
    <source>
        <dbReference type="Pfam" id="PF11967"/>
    </source>
</evidence>
<dbReference type="GO" id="GO:0006302">
    <property type="term" value="P:double-strand break repair"/>
    <property type="evidence" value="ECO:0007669"/>
    <property type="project" value="TreeGrafter"/>
</dbReference>
<dbReference type="Gene3D" id="2.40.50.140">
    <property type="entry name" value="Nucleic acid-binding proteins"/>
    <property type="match status" value="1"/>
</dbReference>
<comment type="function">
    <text evidence="7">Involved in DNA repair and RecF pathway recombination.</text>
</comment>
<dbReference type="SUPFAM" id="SSF50249">
    <property type="entry name" value="Nucleic acid-binding proteins"/>
    <property type="match status" value="1"/>
</dbReference>
<evidence type="ECO:0000256" key="1">
    <source>
        <dbReference type="ARBA" id="ARBA00007452"/>
    </source>
</evidence>
<keyword evidence="10" id="KW-1185">Reference proteome</keyword>
<dbReference type="HOGENOM" id="CLU_066632_3_0_0"/>
<dbReference type="InterPro" id="IPR022572">
    <property type="entry name" value="DNA_rep/recomb_RecO_N"/>
</dbReference>
<dbReference type="Pfam" id="PF02565">
    <property type="entry name" value="RecO_C"/>
    <property type="match status" value="1"/>
</dbReference>
<dbReference type="PANTHER" id="PTHR33991">
    <property type="entry name" value="DNA REPAIR PROTEIN RECO"/>
    <property type="match status" value="1"/>
</dbReference>
<evidence type="ECO:0000256" key="6">
    <source>
        <dbReference type="ARBA" id="ARBA00033409"/>
    </source>
</evidence>
<dbReference type="GO" id="GO:0043590">
    <property type="term" value="C:bacterial nucleoid"/>
    <property type="evidence" value="ECO:0007669"/>
    <property type="project" value="TreeGrafter"/>
</dbReference>
<dbReference type="PANTHER" id="PTHR33991:SF1">
    <property type="entry name" value="DNA REPAIR PROTEIN RECO"/>
    <property type="match status" value="1"/>
</dbReference>
<sequence>MAFRKTEAVVIKAINLREADKIITFFSREYGKIQGVARGVRKIRTKYSGKLELFNRVEVIFFQKTEPMQSGGFPEKHPLLGITQVDLVEALPQFQTDFHRMIGASYIAELLNRLFEDYDDSHKAVYILVCHTLKALATLDRIQNILPAFELKLLAHLGYAPVFDECTVCQRPRTQTLAESNSIQQLLGFNFATGGVLCPRCKAIKKGTFDVSPSVLNAMQQLLETAMLYIEHVPLTPQIHQEIKPLLTGYLQYHLGIALKTDTFVQKLRSTHFSTSGMV</sequence>
<feature type="domain" description="DNA replication/recombination mediator RecO N-terminal" evidence="8">
    <location>
        <begin position="1"/>
        <end position="64"/>
    </location>
</feature>
<evidence type="ECO:0000313" key="10">
    <source>
        <dbReference type="Proteomes" id="UP000030661"/>
    </source>
</evidence>
<dbReference type="InterPro" id="IPR037278">
    <property type="entry name" value="ARFGAP/RecO"/>
</dbReference>